<evidence type="ECO:0000256" key="1">
    <source>
        <dbReference type="ARBA" id="ARBA00004651"/>
    </source>
</evidence>
<keyword evidence="4 7" id="KW-0812">Transmembrane</keyword>
<feature type="transmembrane region" description="Helical" evidence="7">
    <location>
        <begin position="113"/>
        <end position="138"/>
    </location>
</feature>
<feature type="transmembrane region" description="Helical" evidence="7">
    <location>
        <begin position="70"/>
        <end position="92"/>
    </location>
</feature>
<keyword evidence="6 7" id="KW-0472">Membrane</keyword>
<dbReference type="PANTHER" id="PTHR43302">
    <property type="entry name" value="TRANSPORTER ARSB-RELATED"/>
    <property type="match status" value="1"/>
</dbReference>
<evidence type="ECO:0000313" key="9">
    <source>
        <dbReference type="EMBL" id="RKP17079.1"/>
    </source>
</evidence>
<evidence type="ECO:0000256" key="3">
    <source>
        <dbReference type="ARBA" id="ARBA00022475"/>
    </source>
</evidence>
<feature type="non-terminal residue" evidence="9">
    <location>
        <position position="184"/>
    </location>
</feature>
<dbReference type="EMBL" id="ML006040">
    <property type="protein sequence ID" value="RKP17079.1"/>
    <property type="molecule type" value="Genomic_DNA"/>
</dbReference>
<evidence type="ECO:0000256" key="5">
    <source>
        <dbReference type="ARBA" id="ARBA00022989"/>
    </source>
</evidence>
<feature type="transmembrane region" description="Helical" evidence="7">
    <location>
        <begin position="150"/>
        <end position="167"/>
    </location>
</feature>
<comment type="subcellular location">
    <subcellularLocation>
        <location evidence="1">Cell membrane</location>
        <topology evidence="1">Multi-pass membrane protein</topology>
    </subcellularLocation>
</comment>
<keyword evidence="5 7" id="KW-1133">Transmembrane helix</keyword>
<dbReference type="GO" id="GO:0055085">
    <property type="term" value="P:transmembrane transport"/>
    <property type="evidence" value="ECO:0007669"/>
    <property type="project" value="InterPro"/>
</dbReference>
<dbReference type="Pfam" id="PF03600">
    <property type="entry name" value="CitMHS"/>
    <property type="match status" value="1"/>
</dbReference>
<reference evidence="10" key="1">
    <citation type="journal article" date="2018" name="Nat. Microbiol.">
        <title>Leveraging single-cell genomics to expand the fungal tree of life.</title>
        <authorList>
            <person name="Ahrendt S.R."/>
            <person name="Quandt C.A."/>
            <person name="Ciobanu D."/>
            <person name="Clum A."/>
            <person name="Salamov A."/>
            <person name="Andreopoulos B."/>
            <person name="Cheng J.F."/>
            <person name="Woyke T."/>
            <person name="Pelin A."/>
            <person name="Henrissat B."/>
            <person name="Reynolds N.K."/>
            <person name="Benny G.L."/>
            <person name="Smith M.E."/>
            <person name="James T.Y."/>
            <person name="Grigoriev I.V."/>
        </authorList>
    </citation>
    <scope>NUCLEOTIDE SEQUENCE [LARGE SCALE GENOMIC DNA]</scope>
    <source>
        <strain evidence="10">CSF55</strain>
    </source>
</reference>
<feature type="domain" description="Citrate transporter-like" evidence="8">
    <location>
        <begin position="35"/>
        <end position="183"/>
    </location>
</feature>
<keyword evidence="2" id="KW-0813">Transport</keyword>
<evidence type="ECO:0000313" key="10">
    <source>
        <dbReference type="Proteomes" id="UP000281549"/>
    </source>
</evidence>
<proteinExistence type="predicted"/>
<protein>
    <recommendedName>
        <fullName evidence="8">Citrate transporter-like domain-containing protein</fullName>
    </recommendedName>
</protein>
<organism evidence="9 10">
    <name type="scientific">Rozella allomycis (strain CSF55)</name>
    <dbReference type="NCBI Taxonomy" id="988480"/>
    <lineage>
        <taxon>Eukaryota</taxon>
        <taxon>Fungi</taxon>
        <taxon>Fungi incertae sedis</taxon>
        <taxon>Cryptomycota</taxon>
        <taxon>Cryptomycota incertae sedis</taxon>
        <taxon>Rozella</taxon>
    </lineage>
</organism>
<evidence type="ECO:0000256" key="7">
    <source>
        <dbReference type="SAM" id="Phobius"/>
    </source>
</evidence>
<gene>
    <name evidence="9" type="ORF">ROZALSC1DRAFT_24564</name>
</gene>
<keyword evidence="3" id="KW-1003">Cell membrane</keyword>
<evidence type="ECO:0000256" key="6">
    <source>
        <dbReference type="ARBA" id="ARBA00023136"/>
    </source>
</evidence>
<dbReference type="GO" id="GO:0005886">
    <property type="term" value="C:plasma membrane"/>
    <property type="evidence" value="ECO:0007669"/>
    <property type="project" value="UniProtKB-SubCell"/>
</dbReference>
<feature type="transmembrane region" description="Helical" evidence="7">
    <location>
        <begin position="34"/>
        <end position="58"/>
    </location>
</feature>
<dbReference type="Proteomes" id="UP000281549">
    <property type="component" value="Unassembled WGS sequence"/>
</dbReference>
<evidence type="ECO:0000256" key="2">
    <source>
        <dbReference type="ARBA" id="ARBA00022448"/>
    </source>
</evidence>
<evidence type="ECO:0000259" key="8">
    <source>
        <dbReference type="Pfam" id="PF03600"/>
    </source>
</evidence>
<accession>A0A4V1IZ75</accession>
<dbReference type="InterPro" id="IPR004680">
    <property type="entry name" value="Cit_transptr-like_dom"/>
</dbReference>
<sequence length="184" mass="20404">MTPELNQLTCLFFLLVSVYFTVNPKRINPWLSMSMSTVPILCVLSLLAIGVTPVEVIIKGITGTSTLKPYTIVILFISLSYICISLDTTGIFKHTAQQITKRAGANPKRLFTYVFMLSSALTVFTSNDIVIMTLTPIICSIKVPELHKPLLIAQFMAANTLSTIFYFSNPTNIIVSQAFKIDFV</sequence>
<evidence type="ECO:0000256" key="4">
    <source>
        <dbReference type="ARBA" id="ARBA00022692"/>
    </source>
</evidence>
<dbReference type="AlphaFoldDB" id="A0A4V1IZ75"/>
<feature type="transmembrane region" description="Helical" evidence="7">
    <location>
        <begin position="6"/>
        <end position="22"/>
    </location>
</feature>
<name>A0A4V1IZ75_ROZAC</name>
<dbReference type="PANTHER" id="PTHR43302:SF5">
    <property type="entry name" value="TRANSPORTER ARSB-RELATED"/>
    <property type="match status" value="1"/>
</dbReference>